<dbReference type="AlphaFoldDB" id="A0A1R2BQP6"/>
<dbReference type="EMBL" id="MPUH01000490">
    <property type="protein sequence ID" value="OMJ79064.1"/>
    <property type="molecule type" value="Genomic_DNA"/>
</dbReference>
<accession>A0A1R2BQP6</accession>
<evidence type="ECO:0000313" key="2">
    <source>
        <dbReference type="Proteomes" id="UP000187209"/>
    </source>
</evidence>
<comment type="caution">
    <text evidence="1">The sequence shown here is derived from an EMBL/GenBank/DDBJ whole genome shotgun (WGS) entry which is preliminary data.</text>
</comment>
<reference evidence="1 2" key="1">
    <citation type="submission" date="2016-11" db="EMBL/GenBank/DDBJ databases">
        <title>The macronuclear genome of Stentor coeruleus: a giant cell with tiny introns.</title>
        <authorList>
            <person name="Slabodnick M."/>
            <person name="Ruby J.G."/>
            <person name="Reiff S.B."/>
            <person name="Swart E.C."/>
            <person name="Gosai S."/>
            <person name="Prabakaran S."/>
            <person name="Witkowska E."/>
            <person name="Larue G.E."/>
            <person name="Fisher S."/>
            <person name="Freeman R.M."/>
            <person name="Gunawardena J."/>
            <person name="Chu W."/>
            <person name="Stover N.A."/>
            <person name="Gregory B.D."/>
            <person name="Nowacki M."/>
            <person name="Derisi J."/>
            <person name="Roy S.W."/>
            <person name="Marshall W.F."/>
            <person name="Sood P."/>
        </authorList>
    </citation>
    <scope>NUCLEOTIDE SEQUENCE [LARGE SCALE GENOMIC DNA]</scope>
    <source>
        <strain evidence="1">WM001</strain>
    </source>
</reference>
<organism evidence="1 2">
    <name type="scientific">Stentor coeruleus</name>
    <dbReference type="NCBI Taxonomy" id="5963"/>
    <lineage>
        <taxon>Eukaryota</taxon>
        <taxon>Sar</taxon>
        <taxon>Alveolata</taxon>
        <taxon>Ciliophora</taxon>
        <taxon>Postciliodesmatophora</taxon>
        <taxon>Heterotrichea</taxon>
        <taxon>Heterotrichida</taxon>
        <taxon>Stentoridae</taxon>
        <taxon>Stentor</taxon>
    </lineage>
</organism>
<proteinExistence type="predicted"/>
<name>A0A1R2BQP6_9CILI</name>
<protein>
    <submittedName>
        <fullName evidence="1">Uncharacterized protein</fullName>
    </submittedName>
</protein>
<dbReference type="Proteomes" id="UP000187209">
    <property type="component" value="Unassembled WGS sequence"/>
</dbReference>
<gene>
    <name evidence="1" type="ORF">SteCoe_21011</name>
</gene>
<keyword evidence="2" id="KW-1185">Reference proteome</keyword>
<sequence length="273" mass="32574">MHTIMRVKKEVFWNSEELKNNQDYEYLKAEYEAYKLSGAKNKVQEFLLKNLELLIQQVLANNDTKMQIKLLEQTRRWYDTHKKPTVFRSPSTKTRLLEEKNLFTRRKQRRNYTKQVKNYKELPPCTSSIFEHKFLKFTDKSLRQWSLEKSRSSEDFLYKYESRYSRTPKISNQSQKHDYFTAHLKQTYKKHKILINPLHFSFAYEDPFETKAPKIQEIKIPDFKEVDTIKKKLASKQIIVSSKTIELGLIIENTPSIVKLPVGGELLLKSKNI</sequence>
<evidence type="ECO:0000313" key="1">
    <source>
        <dbReference type="EMBL" id="OMJ79064.1"/>
    </source>
</evidence>